<organism evidence="1">
    <name type="scientific">Arundo donax</name>
    <name type="common">Giant reed</name>
    <name type="synonym">Donax arundinaceus</name>
    <dbReference type="NCBI Taxonomy" id="35708"/>
    <lineage>
        <taxon>Eukaryota</taxon>
        <taxon>Viridiplantae</taxon>
        <taxon>Streptophyta</taxon>
        <taxon>Embryophyta</taxon>
        <taxon>Tracheophyta</taxon>
        <taxon>Spermatophyta</taxon>
        <taxon>Magnoliopsida</taxon>
        <taxon>Liliopsida</taxon>
        <taxon>Poales</taxon>
        <taxon>Poaceae</taxon>
        <taxon>PACMAD clade</taxon>
        <taxon>Arundinoideae</taxon>
        <taxon>Arundineae</taxon>
        <taxon>Arundo</taxon>
    </lineage>
</organism>
<reference evidence="1" key="1">
    <citation type="submission" date="2014-09" db="EMBL/GenBank/DDBJ databases">
        <authorList>
            <person name="Magalhaes I.L.F."/>
            <person name="Oliveira U."/>
            <person name="Santos F.R."/>
            <person name="Vidigal T.H.D.A."/>
            <person name="Brescovit A.D."/>
            <person name="Santos A.J."/>
        </authorList>
    </citation>
    <scope>NUCLEOTIDE SEQUENCE</scope>
    <source>
        <tissue evidence="1">Shoot tissue taken approximately 20 cm above the soil surface</tissue>
    </source>
</reference>
<reference evidence="1" key="2">
    <citation type="journal article" date="2015" name="Data Brief">
        <title>Shoot transcriptome of the giant reed, Arundo donax.</title>
        <authorList>
            <person name="Barrero R.A."/>
            <person name="Guerrero F.D."/>
            <person name="Moolhuijzen P."/>
            <person name="Goolsby J.A."/>
            <person name="Tidwell J."/>
            <person name="Bellgard S.E."/>
            <person name="Bellgard M.I."/>
        </authorList>
    </citation>
    <scope>NUCLEOTIDE SEQUENCE</scope>
    <source>
        <tissue evidence="1">Shoot tissue taken approximately 20 cm above the soil surface</tissue>
    </source>
</reference>
<evidence type="ECO:0000313" key="1">
    <source>
        <dbReference type="EMBL" id="JAD74598.1"/>
    </source>
</evidence>
<dbReference type="AlphaFoldDB" id="A0A0A9CJK6"/>
<sequence length="45" mass="5061">MRPSGLRFSFARRFKSLLVSSFAACLAARTTGFCSVSFSHSPYRR</sequence>
<dbReference type="EMBL" id="GBRH01223297">
    <property type="protein sequence ID" value="JAD74598.1"/>
    <property type="molecule type" value="Transcribed_RNA"/>
</dbReference>
<protein>
    <submittedName>
        <fullName evidence="1">Tho2 protein, putative</fullName>
    </submittedName>
</protein>
<accession>A0A0A9CJK6</accession>
<name>A0A0A9CJK6_ARUDO</name>
<proteinExistence type="predicted"/>